<organism evidence="4 5">
    <name type="scientific">Glossina morsitans morsitans</name>
    <name type="common">Savannah tsetse fly</name>
    <dbReference type="NCBI Taxonomy" id="37546"/>
    <lineage>
        <taxon>Eukaryota</taxon>
        <taxon>Metazoa</taxon>
        <taxon>Ecdysozoa</taxon>
        <taxon>Arthropoda</taxon>
        <taxon>Hexapoda</taxon>
        <taxon>Insecta</taxon>
        <taxon>Pterygota</taxon>
        <taxon>Neoptera</taxon>
        <taxon>Endopterygota</taxon>
        <taxon>Diptera</taxon>
        <taxon>Brachycera</taxon>
        <taxon>Muscomorpha</taxon>
        <taxon>Hippoboscoidea</taxon>
        <taxon>Glossinidae</taxon>
        <taxon>Glossina</taxon>
    </lineage>
</organism>
<dbReference type="EMBL" id="CCAG010011068">
    <property type="status" value="NOT_ANNOTATED_CDS"/>
    <property type="molecule type" value="Genomic_DNA"/>
</dbReference>
<proteinExistence type="predicted"/>
<dbReference type="PANTHER" id="PTHR11136:SF5">
    <property type="entry name" value="FOLYLPOLYGLUTAMATE SYNTHASE, MITOCHONDRIAL"/>
    <property type="match status" value="1"/>
</dbReference>
<dbReference type="SUPFAM" id="SSF53244">
    <property type="entry name" value="MurD-like peptide ligases, peptide-binding domain"/>
    <property type="match status" value="1"/>
</dbReference>
<dbReference type="EnsemblMetazoa" id="GMOY000233-RA">
    <property type="protein sequence ID" value="GMOY000233-PA"/>
    <property type="gene ID" value="GMOY000233"/>
</dbReference>
<dbReference type="Gene3D" id="3.90.190.20">
    <property type="entry name" value="Mur ligase, C-terminal domain"/>
    <property type="match status" value="1"/>
</dbReference>
<protein>
    <recommendedName>
        <fullName evidence="6">Folylpolyglutamate synthase</fullName>
    </recommendedName>
</protein>
<dbReference type="Proteomes" id="UP000092444">
    <property type="component" value="Unassembled WGS sequence"/>
</dbReference>
<dbReference type="VEuPathDB" id="VectorBase:GMOY000233"/>
<dbReference type="PhylomeDB" id="A0A1B0F9R2"/>
<keyword evidence="5" id="KW-1185">Reference proteome</keyword>
<dbReference type="GO" id="GO:0004326">
    <property type="term" value="F:tetrahydrofolylpolyglutamate synthase activity"/>
    <property type="evidence" value="ECO:0007669"/>
    <property type="project" value="InterPro"/>
</dbReference>
<evidence type="ECO:0000256" key="1">
    <source>
        <dbReference type="ARBA" id="ARBA00022598"/>
    </source>
</evidence>
<reference evidence="4" key="1">
    <citation type="submission" date="2020-05" db="UniProtKB">
        <authorList>
            <consortium name="EnsemblMetazoa"/>
        </authorList>
    </citation>
    <scope>IDENTIFICATION</scope>
    <source>
        <strain evidence="4">Yale</strain>
    </source>
</reference>
<dbReference type="GO" id="GO:0005524">
    <property type="term" value="F:ATP binding"/>
    <property type="evidence" value="ECO:0007669"/>
    <property type="project" value="UniProtKB-KW"/>
</dbReference>
<evidence type="ECO:0000256" key="3">
    <source>
        <dbReference type="ARBA" id="ARBA00022840"/>
    </source>
</evidence>
<dbReference type="STRING" id="37546.A0A1B0F9R2"/>
<keyword evidence="3" id="KW-0067">ATP-binding</keyword>
<dbReference type="GO" id="GO:0005829">
    <property type="term" value="C:cytosol"/>
    <property type="evidence" value="ECO:0007669"/>
    <property type="project" value="TreeGrafter"/>
</dbReference>
<evidence type="ECO:0000313" key="5">
    <source>
        <dbReference type="Proteomes" id="UP000092444"/>
    </source>
</evidence>
<evidence type="ECO:0000313" key="4">
    <source>
        <dbReference type="EnsemblMetazoa" id="GMOY000233-PA"/>
    </source>
</evidence>
<keyword evidence="1" id="KW-0436">Ligase</keyword>
<name>A0A1B0F9R2_GLOMM</name>
<dbReference type="PANTHER" id="PTHR11136">
    <property type="entry name" value="FOLYLPOLYGLUTAMATE SYNTHASE-RELATED"/>
    <property type="match status" value="1"/>
</dbReference>
<sequence length="174" mass="20051">MSGEYSVNTPYLTQQAVKGLLHCHWPGRCQKKKYFNLYVHLDGAHTLESMQICAGWFSQTSRYSRNSKILIFNTIGHRDSKKLLKILKSFTTEQLERVKVQASNWDHLCMEDKTPKCAKVFPSLTTCFQYLRDEFEKSEQLDVLVAGYLHLVGVTILSLNDLKKKGIRYSPADD</sequence>
<dbReference type="InterPro" id="IPR036615">
    <property type="entry name" value="Mur_ligase_C_dom_sf"/>
</dbReference>
<accession>A0A1B0F9R2</accession>
<evidence type="ECO:0008006" key="6">
    <source>
        <dbReference type="Google" id="ProtNLM"/>
    </source>
</evidence>
<dbReference type="InterPro" id="IPR001645">
    <property type="entry name" value="Folylpolyglutamate_synth"/>
</dbReference>
<keyword evidence="2" id="KW-0547">Nucleotide-binding</keyword>
<dbReference type="GO" id="GO:0005739">
    <property type="term" value="C:mitochondrion"/>
    <property type="evidence" value="ECO:0007669"/>
    <property type="project" value="TreeGrafter"/>
</dbReference>
<dbReference type="AlphaFoldDB" id="A0A1B0F9R2"/>
<evidence type="ECO:0000256" key="2">
    <source>
        <dbReference type="ARBA" id="ARBA00022741"/>
    </source>
</evidence>